<evidence type="ECO:0000256" key="1">
    <source>
        <dbReference type="ARBA" id="ARBA00022515"/>
    </source>
</evidence>
<evidence type="ECO:0000256" key="4">
    <source>
        <dbReference type="ARBA" id="ARBA00022741"/>
    </source>
</evidence>
<feature type="binding site" evidence="8">
    <location>
        <position position="467"/>
    </location>
    <ligand>
        <name>Zn(2+)</name>
        <dbReference type="ChEBI" id="CHEBI:29105"/>
        <label>2</label>
    </ligand>
</feature>
<evidence type="ECO:0000259" key="10">
    <source>
        <dbReference type="Pfam" id="PF17764"/>
    </source>
</evidence>
<keyword evidence="6 8" id="KW-0067">ATP-binding</keyword>
<feature type="binding site" evidence="8">
    <location>
        <position position="446"/>
    </location>
    <ligand>
        <name>Zn(2+)</name>
        <dbReference type="ChEBI" id="CHEBI:29105"/>
        <label>2</label>
    </ligand>
</feature>
<evidence type="ECO:0000256" key="8">
    <source>
        <dbReference type="HAMAP-Rule" id="MF_00983"/>
    </source>
</evidence>
<dbReference type="InterPro" id="IPR005259">
    <property type="entry name" value="PriA"/>
</dbReference>
<dbReference type="InterPro" id="IPR041222">
    <property type="entry name" value="PriA_3primeBD"/>
</dbReference>
<dbReference type="GO" id="GO:0003677">
    <property type="term" value="F:DNA binding"/>
    <property type="evidence" value="ECO:0007669"/>
    <property type="project" value="UniProtKB-UniRule"/>
</dbReference>
<evidence type="ECO:0000256" key="6">
    <source>
        <dbReference type="ARBA" id="ARBA00022840"/>
    </source>
</evidence>
<dbReference type="Gene3D" id="3.40.50.300">
    <property type="entry name" value="P-loop containing nucleotide triphosphate hydrolases"/>
    <property type="match status" value="1"/>
</dbReference>
<feature type="domain" description="Primosomal protein N' 3' DNA-binding" evidence="10">
    <location>
        <begin position="45"/>
        <end position="144"/>
    </location>
</feature>
<evidence type="ECO:0000256" key="5">
    <source>
        <dbReference type="ARBA" id="ARBA00022833"/>
    </source>
</evidence>
<dbReference type="GO" id="GO:0008270">
    <property type="term" value="F:zinc ion binding"/>
    <property type="evidence" value="ECO:0007669"/>
    <property type="project" value="UniProtKB-UniRule"/>
</dbReference>
<dbReference type="Pfam" id="PF17764">
    <property type="entry name" value="PriA_3primeBD"/>
    <property type="match status" value="1"/>
</dbReference>
<feature type="binding site" evidence="8">
    <location>
        <position position="479"/>
    </location>
    <ligand>
        <name>Zn(2+)</name>
        <dbReference type="ChEBI" id="CHEBI:29105"/>
        <label>1</label>
    </ligand>
</feature>
<keyword evidence="12" id="KW-1185">Reference proteome</keyword>
<keyword evidence="7 8" id="KW-0238">DNA-binding</keyword>
<keyword evidence="5 8" id="KW-0862">Zinc</keyword>
<name>A0A934I6Z1_9MICO</name>
<feature type="binding site" evidence="8">
    <location>
        <position position="476"/>
    </location>
    <ligand>
        <name>Zn(2+)</name>
        <dbReference type="ChEBI" id="CHEBI:29105"/>
        <label>1</label>
    </ligand>
</feature>
<dbReference type="AlphaFoldDB" id="A0A934I6Z1"/>
<keyword evidence="4 8" id="KW-0547">Nucleotide-binding</keyword>
<evidence type="ECO:0000313" key="11">
    <source>
        <dbReference type="EMBL" id="MBI9115381.1"/>
    </source>
</evidence>
<dbReference type="GO" id="GO:0006302">
    <property type="term" value="P:double-strand break repair"/>
    <property type="evidence" value="ECO:0007669"/>
    <property type="project" value="InterPro"/>
</dbReference>
<keyword evidence="2 8" id="KW-0235">DNA replication</keyword>
<accession>A0A934I6Z1</accession>
<dbReference type="PANTHER" id="PTHR30580:SF0">
    <property type="entry name" value="PRIMOSOMAL PROTEIN N"/>
    <property type="match status" value="1"/>
</dbReference>
<comment type="caution">
    <text evidence="8">As this protein does not have any detectable helicase domains, it probably does not have helicase activity.</text>
</comment>
<comment type="similarity">
    <text evidence="8">Belongs to the helicase family. PriA subfamily.</text>
</comment>
<dbReference type="InterPro" id="IPR027417">
    <property type="entry name" value="P-loop_NTPase"/>
</dbReference>
<dbReference type="GO" id="GO:1990077">
    <property type="term" value="C:primosome complex"/>
    <property type="evidence" value="ECO:0007669"/>
    <property type="project" value="UniProtKB-UniRule"/>
</dbReference>
<comment type="caution">
    <text evidence="11">The sequence shown here is derived from an EMBL/GenBank/DDBJ whole genome shotgun (WGS) entry which is preliminary data.</text>
</comment>
<feature type="binding site" evidence="8">
    <location>
        <position position="440"/>
    </location>
    <ligand>
        <name>Zn(2+)</name>
        <dbReference type="ChEBI" id="CHEBI:29105"/>
        <label>1</label>
    </ligand>
</feature>
<dbReference type="RefSeq" id="WP_198733938.1">
    <property type="nucleotide sequence ID" value="NZ_JAEINH010000007.1"/>
</dbReference>
<dbReference type="InterPro" id="IPR042115">
    <property type="entry name" value="PriA_3primeBD_sf"/>
</dbReference>
<dbReference type="Proteomes" id="UP000602087">
    <property type="component" value="Unassembled WGS sequence"/>
</dbReference>
<gene>
    <name evidence="8" type="primary">priA</name>
    <name evidence="11" type="ORF">JAV76_10210</name>
</gene>
<proteinExistence type="inferred from homology"/>
<evidence type="ECO:0000256" key="3">
    <source>
        <dbReference type="ARBA" id="ARBA00022723"/>
    </source>
</evidence>
<comment type="subunit">
    <text evidence="8">Component of the replication restart primosome.</text>
</comment>
<feature type="binding site" evidence="8">
    <location>
        <position position="437"/>
    </location>
    <ligand>
        <name>Zn(2+)</name>
        <dbReference type="ChEBI" id="CHEBI:29105"/>
        <label>1</label>
    </ligand>
</feature>
<dbReference type="PANTHER" id="PTHR30580">
    <property type="entry name" value="PRIMOSOMAL PROTEIN N"/>
    <property type="match status" value="1"/>
</dbReference>
<dbReference type="GO" id="GO:0006269">
    <property type="term" value="P:DNA replication, synthesis of primer"/>
    <property type="evidence" value="ECO:0007669"/>
    <property type="project" value="UniProtKB-KW"/>
</dbReference>
<dbReference type="GO" id="GO:0005524">
    <property type="term" value="F:ATP binding"/>
    <property type="evidence" value="ECO:0007669"/>
    <property type="project" value="UniProtKB-UniRule"/>
</dbReference>
<organism evidence="11 12">
    <name type="scientific">Sanguibacter suaedae</name>
    <dbReference type="NCBI Taxonomy" id="2795737"/>
    <lineage>
        <taxon>Bacteria</taxon>
        <taxon>Bacillati</taxon>
        <taxon>Actinomycetota</taxon>
        <taxon>Actinomycetes</taxon>
        <taxon>Micrococcales</taxon>
        <taxon>Sanguibacteraceae</taxon>
        <taxon>Sanguibacter</taxon>
    </lineage>
</organism>
<comment type="cofactor">
    <cofactor evidence="8">
        <name>Zn(2+)</name>
        <dbReference type="ChEBI" id="CHEBI:29105"/>
    </cofactor>
    <text evidence="8">Binds 2 zinc ions per subunit.</text>
</comment>
<comment type="function">
    <text evidence="8">Initiates the restart of stalled replication forks, which reloads the replicative helicase on sites other than the origin of replication. Recognizes and binds to abandoned replication forks and remodels them to uncover a helicase loading site. Promotes assembly of the primosome at these replication forks.</text>
</comment>
<evidence type="ECO:0000256" key="2">
    <source>
        <dbReference type="ARBA" id="ARBA00022705"/>
    </source>
</evidence>
<protein>
    <recommendedName>
        <fullName evidence="8">Probable replication restart protein PriA</fullName>
    </recommendedName>
    <alternativeName>
        <fullName evidence="8">Putative ATP-dependent DNA helicase PriA</fullName>
    </alternativeName>
</protein>
<reference evidence="11" key="1">
    <citation type="submission" date="2020-12" db="EMBL/GenBank/DDBJ databases">
        <title>Sanguibacter suaedae sp. nov., isolated from Suaeda aralocaspica.</title>
        <authorList>
            <person name="Ma Q."/>
        </authorList>
    </citation>
    <scope>NUCLEOTIDE SEQUENCE</scope>
    <source>
        <strain evidence="11">YZGR15</strain>
    </source>
</reference>
<dbReference type="Gene3D" id="3.40.1440.60">
    <property type="entry name" value="PriA, 3(prime) DNA-binding domain"/>
    <property type="match status" value="1"/>
</dbReference>
<dbReference type="EMBL" id="JAEINH010000007">
    <property type="protein sequence ID" value="MBI9115381.1"/>
    <property type="molecule type" value="Genomic_DNA"/>
</dbReference>
<dbReference type="GO" id="GO:0043138">
    <property type="term" value="F:3'-5' DNA helicase activity"/>
    <property type="evidence" value="ECO:0007669"/>
    <property type="project" value="TreeGrafter"/>
</dbReference>
<feature type="region of interest" description="Disordered" evidence="9">
    <location>
        <begin position="653"/>
        <end position="680"/>
    </location>
</feature>
<keyword evidence="1 8" id="KW-0639">Primosome</keyword>
<dbReference type="HAMAP" id="MF_00983">
    <property type="entry name" value="PriA"/>
    <property type="match status" value="1"/>
</dbReference>
<dbReference type="GO" id="GO:0006310">
    <property type="term" value="P:DNA recombination"/>
    <property type="evidence" value="ECO:0007669"/>
    <property type="project" value="InterPro"/>
</dbReference>
<evidence type="ECO:0000256" key="9">
    <source>
        <dbReference type="SAM" id="MobiDB-lite"/>
    </source>
</evidence>
<keyword evidence="3 8" id="KW-0479">Metal-binding</keyword>
<feature type="binding site" evidence="8">
    <location>
        <position position="464"/>
    </location>
    <ligand>
        <name>Zn(2+)</name>
        <dbReference type="ChEBI" id="CHEBI:29105"/>
        <label>2</label>
    </ligand>
</feature>
<evidence type="ECO:0000256" key="7">
    <source>
        <dbReference type="ARBA" id="ARBA00023125"/>
    </source>
</evidence>
<dbReference type="GO" id="GO:0006270">
    <property type="term" value="P:DNA replication initiation"/>
    <property type="evidence" value="ECO:0007669"/>
    <property type="project" value="TreeGrafter"/>
</dbReference>
<evidence type="ECO:0000313" key="12">
    <source>
        <dbReference type="Proteomes" id="UP000602087"/>
    </source>
</evidence>
<feature type="binding site" evidence="8">
    <location>
        <position position="449"/>
    </location>
    <ligand>
        <name>Zn(2+)</name>
        <dbReference type="ChEBI" id="CHEBI:29105"/>
        <label>2</label>
    </ligand>
</feature>
<sequence>MTAQGPEQPTLPGLPPPAVRARAAGVRARTSETGQPLAEDLPIARVCVDVPPAHLDRLFDYTVPQSMAAEAVPGVRVKVRFGAQDVDGYVIERVAATDHEGRLVALRKIVSPQPVLTPEVAGLARRVADYYAGSMTDVLRLAVPPRLARVETEEPVAAPAPPATGTVTEELVAAWSDVRGGEAYLRRLAAGESPRAVWSALPASRERGGWPAALAAAASAVLRSGRGALLVVPDARDVELLAEALVAVGVAEWSREGATSAPGLGPAASFVRLTADAGPTPRYRSFLAALRGGARVVVGTRAAAFAPVADLGLVVCWDDVDPMHQERRAPYPHVREVLALRSEQTGCAVLVGSVSRSIHAQALVESGWARELVADRATVRARTPRVQALTSVEVAREGAAGAARLPGAAWQAMTAGLRDGPVLVQVPRAGYLPVVACVRCREAARCGVCTGPLSLTGARATPQCAWCGALAGGWSCPECSATGLRSVRVGSDRTAEELGRAFPGVPVRSSGARSAAGVLASVPSSPALVVATPGAEPVVEGGYSVGVLLDAAVSTNHVGLYTDQEALHRWLSAAALVRPSTEGGRVLLVGDAAPIPTNALVRWDPVGMASRELDERVELSLPPAARIASVSGDRHAVDAFLARLHLPEGGSVLGPVDVDPDQVPRDGAPGSTRRSVARTTGTLEAPVRAVVRVPVGRGRELARAMAGVLAVASAKRETGLVSVVLDPKEMV</sequence>